<evidence type="ECO:0000313" key="1">
    <source>
        <dbReference type="EMBL" id="KPN62068.1"/>
    </source>
</evidence>
<dbReference type="RefSeq" id="WP_055192511.1">
    <property type="nucleotide sequence ID" value="NZ_LKBA01000022.1"/>
</dbReference>
<accession>A0A0P7J316</accession>
<evidence type="ECO:0000313" key="2">
    <source>
        <dbReference type="Proteomes" id="UP000050471"/>
    </source>
</evidence>
<comment type="caution">
    <text evidence="1">The sequence shown here is derived from an EMBL/GenBank/DDBJ whole genome shotgun (WGS) entry which is preliminary data.</text>
</comment>
<organism evidence="1 2">
    <name type="scientific">Aliiroseovarius crassostreae</name>
    <dbReference type="NCBI Taxonomy" id="154981"/>
    <lineage>
        <taxon>Bacteria</taxon>
        <taxon>Pseudomonadati</taxon>
        <taxon>Pseudomonadota</taxon>
        <taxon>Alphaproteobacteria</taxon>
        <taxon>Rhodobacterales</taxon>
        <taxon>Paracoccaceae</taxon>
        <taxon>Aliiroseovarius</taxon>
    </lineage>
</organism>
<reference evidence="1 2" key="1">
    <citation type="submission" date="2015-09" db="EMBL/GenBank/DDBJ databases">
        <title>Draft genome sequence of Aliiroseovarius crassostreae CV919-312TSm, the causative agent of Roseovarius Oyster Disease (formerly Juvenile Oyster Disease).</title>
        <authorList>
            <person name="Kessner L."/>
            <person name="Spinard E."/>
            <person name="Nelson D."/>
        </authorList>
    </citation>
    <scope>NUCLEOTIDE SEQUENCE [LARGE SCALE GENOMIC DNA]</scope>
    <source>
        <strain evidence="1 2">CV919-312</strain>
    </source>
</reference>
<proteinExistence type="predicted"/>
<dbReference type="EMBL" id="LKBA01000022">
    <property type="protein sequence ID" value="KPN62068.1"/>
    <property type="molecule type" value="Genomic_DNA"/>
</dbReference>
<dbReference type="Proteomes" id="UP000050471">
    <property type="component" value="Unassembled WGS sequence"/>
</dbReference>
<protein>
    <submittedName>
        <fullName evidence="1">Uncharacterized protein</fullName>
    </submittedName>
</protein>
<gene>
    <name evidence="1" type="ORF">AKJ29_00005</name>
</gene>
<keyword evidence="2" id="KW-1185">Reference proteome</keyword>
<dbReference type="STRING" id="154981.AKJ29_00005"/>
<sequence>MPFVTILEIDNDPLGSTNVTVLNAYQVEIIDDDDTLEDPDADGSQQLDVSSVPGFLGNSTNFQTFETYSGDVGGSPVGSVANFSVRPHF</sequence>
<dbReference type="AlphaFoldDB" id="A0A0P7J316"/>
<name>A0A0P7J316_9RHOB</name>